<feature type="domain" description="Dienelactone hydrolase" evidence="2">
    <location>
        <begin position="61"/>
        <end position="268"/>
    </location>
</feature>
<dbReference type="Pfam" id="PF01738">
    <property type="entry name" value="DLH"/>
    <property type="match status" value="1"/>
</dbReference>
<dbReference type="EMBL" id="CP073078">
    <property type="protein sequence ID" value="QUD90504.1"/>
    <property type="molecule type" value="Genomic_DNA"/>
</dbReference>
<proteinExistence type="predicted"/>
<evidence type="ECO:0000313" key="4">
    <source>
        <dbReference type="Proteomes" id="UP000676409"/>
    </source>
</evidence>
<dbReference type="InterPro" id="IPR002925">
    <property type="entry name" value="Dienelactn_hydro"/>
</dbReference>
<evidence type="ECO:0000313" key="3">
    <source>
        <dbReference type="EMBL" id="QUD90504.1"/>
    </source>
</evidence>
<organism evidence="3 4">
    <name type="scientific">Phenylobacterium montanum</name>
    <dbReference type="NCBI Taxonomy" id="2823693"/>
    <lineage>
        <taxon>Bacteria</taxon>
        <taxon>Pseudomonadati</taxon>
        <taxon>Pseudomonadota</taxon>
        <taxon>Alphaproteobacteria</taxon>
        <taxon>Caulobacterales</taxon>
        <taxon>Caulobacteraceae</taxon>
        <taxon>Phenylobacterium</taxon>
    </lineage>
</organism>
<keyword evidence="4" id="KW-1185">Reference proteome</keyword>
<reference evidence="3" key="1">
    <citation type="submission" date="2021-04" db="EMBL/GenBank/DDBJ databases">
        <title>The complete genome sequence of Caulobacter sp. S6.</title>
        <authorList>
            <person name="Tang Y."/>
            <person name="Ouyang W."/>
            <person name="Liu Q."/>
            <person name="Huang B."/>
            <person name="Guo Z."/>
            <person name="Lei P."/>
        </authorList>
    </citation>
    <scope>NUCLEOTIDE SEQUENCE</scope>
    <source>
        <strain evidence="3">S6</strain>
    </source>
</reference>
<evidence type="ECO:0000256" key="1">
    <source>
        <dbReference type="ARBA" id="ARBA00022801"/>
    </source>
</evidence>
<keyword evidence="1 3" id="KW-0378">Hydrolase</keyword>
<dbReference type="InterPro" id="IPR029058">
    <property type="entry name" value="AB_hydrolase_fold"/>
</dbReference>
<dbReference type="RefSeq" id="WP_211940555.1">
    <property type="nucleotide sequence ID" value="NZ_CP073078.1"/>
</dbReference>
<name>A0A975G4N9_9CAUL</name>
<dbReference type="Proteomes" id="UP000676409">
    <property type="component" value="Chromosome"/>
</dbReference>
<evidence type="ECO:0000259" key="2">
    <source>
        <dbReference type="Pfam" id="PF01738"/>
    </source>
</evidence>
<dbReference type="GO" id="GO:0016787">
    <property type="term" value="F:hydrolase activity"/>
    <property type="evidence" value="ECO:0007669"/>
    <property type="project" value="UniProtKB-KW"/>
</dbReference>
<dbReference type="PANTHER" id="PTHR48081:SF6">
    <property type="entry name" value="PEPTIDASE S9 PROLYL OLIGOPEPTIDASE CATALYTIC DOMAIN-CONTAINING PROTEIN"/>
    <property type="match status" value="1"/>
</dbReference>
<accession>A0A975G4N9</accession>
<sequence>MTPGDRNEVIHLWPAGPPRTIEGAPPESTFQPPVGVAAGTVMLRNVSKPTLTVYRPEPGKANGSAVVVCPGGGWRILAWKHEGTDVAEWFAQRGYTAFLLKYRVSPTAADPAAFAAQMAQTDGLLAEPLTAAKAPTAIEQIVRDEKLRYAREVAADDGRRALAIVRERAAEYGLDPDRVGMIGFSAGAFLVVDVAIDPQGPPPAFLAPIYGGETRGRPVPADAPPLFTVIAHDDRLLFHMVEGLYLDWSAADRSCELHIFARGAHGFGMVRQGLPSDRWIDLLGGWLADKGFG</sequence>
<protein>
    <submittedName>
        <fullName evidence="3">Alpha/beta hydrolase</fullName>
    </submittedName>
</protein>
<dbReference type="KEGG" id="caul:KCG34_11880"/>
<dbReference type="PANTHER" id="PTHR48081">
    <property type="entry name" value="AB HYDROLASE SUPERFAMILY PROTEIN C4A8.06C"/>
    <property type="match status" value="1"/>
</dbReference>
<dbReference type="InterPro" id="IPR050300">
    <property type="entry name" value="GDXG_lipolytic_enzyme"/>
</dbReference>
<dbReference type="Gene3D" id="3.40.50.1820">
    <property type="entry name" value="alpha/beta hydrolase"/>
    <property type="match status" value="1"/>
</dbReference>
<dbReference type="SUPFAM" id="SSF53474">
    <property type="entry name" value="alpha/beta-Hydrolases"/>
    <property type="match status" value="1"/>
</dbReference>
<gene>
    <name evidence="3" type="ORF">KCG34_11880</name>
</gene>
<dbReference type="AlphaFoldDB" id="A0A975G4N9"/>